<dbReference type="GO" id="GO:0061608">
    <property type="term" value="F:nuclear import signal receptor activity"/>
    <property type="evidence" value="ECO:0000318"/>
    <property type="project" value="GO_Central"/>
</dbReference>
<feature type="repeat" description="HEAT" evidence="8">
    <location>
        <begin position="378"/>
        <end position="416"/>
    </location>
</feature>
<dbReference type="SMART" id="SM00913">
    <property type="entry name" value="IBN_N"/>
    <property type="match status" value="1"/>
</dbReference>
<evidence type="ECO:0000256" key="6">
    <source>
        <dbReference type="ARBA" id="ARBA00022927"/>
    </source>
</evidence>
<evidence type="ECO:0000259" key="9">
    <source>
        <dbReference type="PROSITE" id="PS50166"/>
    </source>
</evidence>
<evidence type="ECO:0000313" key="11">
    <source>
        <dbReference type="Proteomes" id="UP000001514"/>
    </source>
</evidence>
<dbReference type="GO" id="GO:0005634">
    <property type="term" value="C:nucleus"/>
    <property type="evidence" value="ECO:0000318"/>
    <property type="project" value="GO_Central"/>
</dbReference>
<evidence type="ECO:0000256" key="1">
    <source>
        <dbReference type="ARBA" id="ARBA00004123"/>
    </source>
</evidence>
<evidence type="ECO:0000256" key="7">
    <source>
        <dbReference type="ARBA" id="ARBA00023242"/>
    </source>
</evidence>
<feature type="domain" description="Importin N-terminal" evidence="9">
    <location>
        <begin position="22"/>
        <end position="88"/>
    </location>
</feature>
<evidence type="ECO:0000256" key="3">
    <source>
        <dbReference type="ARBA" id="ARBA00022448"/>
    </source>
</evidence>
<comment type="subcellular location">
    <subcellularLocation>
        <location evidence="2">Cytoplasm</location>
    </subcellularLocation>
    <subcellularLocation>
        <location evidence="1">Nucleus</location>
    </subcellularLocation>
</comment>
<evidence type="ECO:0000256" key="5">
    <source>
        <dbReference type="ARBA" id="ARBA00022737"/>
    </source>
</evidence>
<dbReference type="KEGG" id="smo:SELMODRAFT_83420"/>
<dbReference type="InterPro" id="IPR001494">
    <property type="entry name" value="Importin-beta_N"/>
</dbReference>
<dbReference type="AlphaFoldDB" id="D8R1R8"/>
<dbReference type="Gramene" id="EFJ33602">
    <property type="protein sequence ID" value="EFJ33602"/>
    <property type="gene ID" value="SELMODRAFT_83420"/>
</dbReference>
<dbReference type="InterPro" id="IPR058584">
    <property type="entry name" value="IMB1_TNPO1-like_TPR"/>
</dbReference>
<sequence length="1046" mass="115359">MEQLELLLFQFLMPDNDARKNAEEQIKHLARDPELVPALLHQIRNARSANVRQLAAVLLRKKIVGLWMKLNPQLHASLKNLLLESITLDNSLAVRRASADVVSALAKQDVPAGNWPELLPFLFQCSQSSQEDHREVALVLFSSLTETIGEILRPHFATLHVIFLNGLRDQSAKVRVAALKAGGTLVGYIESEDEVRMMRELVAPILDVSRYCLETGSEDVAVLAFEIFDELIESPVSLLGQSIPVIVHFALEVALNSKWEQSTRYQALQTISWLAKYKPKTLVKHKLVPAIISSMCQILSEEDVELDEYSVSADRAAAEVLDTMALHLTNKHVFPHVFSFSLSNFQRSEYTIREAAVMSLGIIAEGCYEIMRSNLTDILNLVLQAFEDQEKAVRGAAGFTIGQFAEHLQPEIVLHYERVLPCIFKVLTDPNAEVQEKAYYALAAFCEHLGSEILPFLPVLMERLVATLQCSRRDLQETCMSAICSTAAAAQSAFIPYAPGVLELMKGFLVLTADEDLPARARATELVGIIGTAVGRQYIEPVLPSFIEAAISGFSLDYTELREYSHGFFSSVAEILEGDLEQYLPRLVPLAYATCDLDDGTTVDFEVENEDGEFGDVSSDDGNDNNQNLRNVSIRTGVLDEKAAATQALGAFALHSKGAFMPYLEATLKILRKHSMYFHEDVRLQAFIALQHMLTATQATFPNTDVSRSLQLIAAVGVVMELYLMCLKSDSDKDTVSQVCTCLAEIYRHQDAKAMEPFFLLTSEEVLKLLRQEATCQRTDDTDDEDDGQLDTDQALMDAVADVLPAMATCMGPSFEPIFSQHFEALMKFSKESRAANDRTMVIGCVAEIARAIGSQIIPYIPRVMPVALQELRSAEAANRRNAAYCVGQLCKNGGVKAEEFYGSALAALHPLFSEGEEDVVRDNAAGAVARMITTQSQAFPLSQVLPVLVRALPVKADLEEATAVYTCLSNLILASQPEILPLVPQVLPIFAKVAASTDELPEEAKVLIGRAVAHLLSHYRDEMQPLLSNIPADQANALAAIVRKI</sequence>
<dbReference type="InterPro" id="IPR011989">
    <property type="entry name" value="ARM-like"/>
</dbReference>
<reference evidence="10 11" key="1">
    <citation type="journal article" date="2011" name="Science">
        <title>The Selaginella genome identifies genetic changes associated with the evolution of vascular plants.</title>
        <authorList>
            <person name="Banks J.A."/>
            <person name="Nishiyama T."/>
            <person name="Hasebe M."/>
            <person name="Bowman J.L."/>
            <person name="Gribskov M."/>
            <person name="dePamphilis C."/>
            <person name="Albert V.A."/>
            <person name="Aono N."/>
            <person name="Aoyama T."/>
            <person name="Ambrose B.A."/>
            <person name="Ashton N.W."/>
            <person name="Axtell M.J."/>
            <person name="Barker E."/>
            <person name="Barker M.S."/>
            <person name="Bennetzen J.L."/>
            <person name="Bonawitz N.D."/>
            <person name="Chapple C."/>
            <person name="Cheng C."/>
            <person name="Correa L.G."/>
            <person name="Dacre M."/>
            <person name="DeBarry J."/>
            <person name="Dreyer I."/>
            <person name="Elias M."/>
            <person name="Engstrom E.M."/>
            <person name="Estelle M."/>
            <person name="Feng L."/>
            <person name="Finet C."/>
            <person name="Floyd S.K."/>
            <person name="Frommer W.B."/>
            <person name="Fujita T."/>
            <person name="Gramzow L."/>
            <person name="Gutensohn M."/>
            <person name="Harholt J."/>
            <person name="Hattori M."/>
            <person name="Heyl A."/>
            <person name="Hirai T."/>
            <person name="Hiwatashi Y."/>
            <person name="Ishikawa M."/>
            <person name="Iwata M."/>
            <person name="Karol K.G."/>
            <person name="Koehler B."/>
            <person name="Kolukisaoglu U."/>
            <person name="Kubo M."/>
            <person name="Kurata T."/>
            <person name="Lalonde S."/>
            <person name="Li K."/>
            <person name="Li Y."/>
            <person name="Litt A."/>
            <person name="Lyons E."/>
            <person name="Manning G."/>
            <person name="Maruyama T."/>
            <person name="Michael T.P."/>
            <person name="Mikami K."/>
            <person name="Miyazaki S."/>
            <person name="Morinaga S."/>
            <person name="Murata T."/>
            <person name="Mueller-Roeber B."/>
            <person name="Nelson D.R."/>
            <person name="Obara M."/>
            <person name="Oguri Y."/>
            <person name="Olmstead R.G."/>
            <person name="Onodera N."/>
            <person name="Petersen B.L."/>
            <person name="Pils B."/>
            <person name="Prigge M."/>
            <person name="Rensing S.A."/>
            <person name="Riano-Pachon D.M."/>
            <person name="Roberts A.W."/>
            <person name="Sato Y."/>
            <person name="Scheller H.V."/>
            <person name="Schulz B."/>
            <person name="Schulz C."/>
            <person name="Shakirov E.V."/>
            <person name="Shibagaki N."/>
            <person name="Shinohara N."/>
            <person name="Shippen D.E."/>
            <person name="Soerensen I."/>
            <person name="Sotooka R."/>
            <person name="Sugimoto N."/>
            <person name="Sugita M."/>
            <person name="Sumikawa N."/>
            <person name="Tanurdzic M."/>
            <person name="Theissen G."/>
            <person name="Ulvskov P."/>
            <person name="Wakazuki S."/>
            <person name="Weng J.K."/>
            <person name="Willats W.W."/>
            <person name="Wipf D."/>
            <person name="Wolf P.G."/>
            <person name="Yang L."/>
            <person name="Zimmer A.D."/>
            <person name="Zhu Q."/>
            <person name="Mitros T."/>
            <person name="Hellsten U."/>
            <person name="Loque D."/>
            <person name="Otillar R."/>
            <person name="Salamov A."/>
            <person name="Schmutz J."/>
            <person name="Shapiro H."/>
            <person name="Lindquist E."/>
            <person name="Lucas S."/>
            <person name="Rokhsar D."/>
            <person name="Grigoriev I.V."/>
        </authorList>
    </citation>
    <scope>NUCLEOTIDE SEQUENCE [LARGE SCALE GENOMIC DNA]</scope>
</reference>
<dbReference type="PANTHER" id="PTHR10527">
    <property type="entry name" value="IMPORTIN BETA"/>
    <property type="match status" value="1"/>
</dbReference>
<dbReference type="PROSITE" id="PS50077">
    <property type="entry name" value="HEAT_REPEAT"/>
    <property type="match status" value="2"/>
</dbReference>
<dbReference type="GO" id="GO:0006606">
    <property type="term" value="P:protein import into nucleus"/>
    <property type="evidence" value="ECO:0000318"/>
    <property type="project" value="GO_Central"/>
</dbReference>
<evidence type="ECO:0000313" key="10">
    <source>
        <dbReference type="EMBL" id="EFJ33602.1"/>
    </source>
</evidence>
<accession>D8R1R8</accession>
<dbReference type="FunCoup" id="D8R1R8">
    <property type="interactions" value="3789"/>
</dbReference>
<dbReference type="InterPro" id="IPR021133">
    <property type="entry name" value="HEAT_type_2"/>
</dbReference>
<keyword evidence="3" id="KW-0813">Transport</keyword>
<dbReference type="Gene3D" id="1.25.10.10">
    <property type="entry name" value="Leucine-rich Repeat Variant"/>
    <property type="match status" value="1"/>
</dbReference>
<dbReference type="PROSITE" id="PS50166">
    <property type="entry name" value="IMPORTIN_B_NT"/>
    <property type="match status" value="1"/>
</dbReference>
<dbReference type="Proteomes" id="UP000001514">
    <property type="component" value="Unassembled WGS sequence"/>
</dbReference>
<dbReference type="HOGENOM" id="CLU_003794_1_0_1"/>
<evidence type="ECO:0000256" key="2">
    <source>
        <dbReference type="ARBA" id="ARBA00004496"/>
    </source>
</evidence>
<keyword evidence="4" id="KW-0963">Cytoplasm</keyword>
<dbReference type="InterPro" id="IPR040122">
    <property type="entry name" value="Importin_beta"/>
</dbReference>
<keyword evidence="6" id="KW-0653">Protein transport</keyword>
<keyword evidence="7" id="KW-0539">Nucleus</keyword>
<dbReference type="Pfam" id="PF25780">
    <property type="entry name" value="TPR_IPO5"/>
    <property type="match status" value="1"/>
</dbReference>
<keyword evidence="11" id="KW-1185">Reference proteome</keyword>
<evidence type="ECO:0000256" key="8">
    <source>
        <dbReference type="PROSITE-ProRule" id="PRU00103"/>
    </source>
</evidence>
<organism evidence="11">
    <name type="scientific">Selaginella moellendorffii</name>
    <name type="common">Spikemoss</name>
    <dbReference type="NCBI Taxonomy" id="88036"/>
    <lineage>
        <taxon>Eukaryota</taxon>
        <taxon>Viridiplantae</taxon>
        <taxon>Streptophyta</taxon>
        <taxon>Embryophyta</taxon>
        <taxon>Tracheophyta</taxon>
        <taxon>Lycopodiopsida</taxon>
        <taxon>Selaginellales</taxon>
        <taxon>Selaginellaceae</taxon>
        <taxon>Selaginella</taxon>
    </lineage>
</organism>
<dbReference type="GO" id="GO:0031267">
    <property type="term" value="F:small GTPase binding"/>
    <property type="evidence" value="ECO:0007669"/>
    <property type="project" value="InterPro"/>
</dbReference>
<dbReference type="OMA" id="ANACGCV"/>
<dbReference type="Pfam" id="PF03810">
    <property type="entry name" value="IBN_N"/>
    <property type="match status" value="1"/>
</dbReference>
<proteinExistence type="predicted"/>
<dbReference type="InterPro" id="IPR057672">
    <property type="entry name" value="TPR_IPO4/5"/>
</dbReference>
<dbReference type="SUPFAM" id="SSF48371">
    <property type="entry name" value="ARM repeat"/>
    <property type="match status" value="2"/>
</dbReference>
<dbReference type="InterPro" id="IPR016024">
    <property type="entry name" value="ARM-type_fold"/>
</dbReference>
<dbReference type="eggNOG" id="KOG2171">
    <property type="taxonomic scope" value="Eukaryota"/>
</dbReference>
<dbReference type="Pfam" id="PF25574">
    <property type="entry name" value="TPR_IMB1"/>
    <property type="match status" value="1"/>
</dbReference>
<dbReference type="STRING" id="88036.D8R1R8"/>
<protein>
    <recommendedName>
        <fullName evidence="9">Importin N-terminal domain-containing protein</fullName>
    </recommendedName>
</protein>
<feature type="repeat" description="HEAT" evidence="8">
    <location>
        <begin position="419"/>
        <end position="454"/>
    </location>
</feature>
<dbReference type="GO" id="GO:0005737">
    <property type="term" value="C:cytoplasm"/>
    <property type="evidence" value="ECO:0000318"/>
    <property type="project" value="GO_Central"/>
</dbReference>
<dbReference type="InParanoid" id="D8R1R8"/>
<dbReference type="GO" id="GO:0008139">
    <property type="term" value="F:nuclear localization sequence binding"/>
    <property type="evidence" value="ECO:0000318"/>
    <property type="project" value="GO_Central"/>
</dbReference>
<evidence type="ECO:0000256" key="4">
    <source>
        <dbReference type="ARBA" id="ARBA00022490"/>
    </source>
</evidence>
<name>D8R1R8_SELML</name>
<gene>
    <name evidence="10" type="ORF">SELMODRAFT_83420</name>
</gene>
<dbReference type="EMBL" id="GL377570">
    <property type="protein sequence ID" value="EFJ33602.1"/>
    <property type="molecule type" value="Genomic_DNA"/>
</dbReference>
<keyword evidence="5" id="KW-0677">Repeat</keyword>